<reference evidence="2 3" key="1">
    <citation type="submission" date="2017-12" db="EMBL/GenBank/DDBJ databases">
        <title>The draft genome sequence of Brumimicrobium saltpan LHR20.</title>
        <authorList>
            <person name="Do Z.-J."/>
            <person name="Luo H.-R."/>
        </authorList>
    </citation>
    <scope>NUCLEOTIDE SEQUENCE [LARGE SCALE GENOMIC DNA]</scope>
    <source>
        <strain evidence="2 3">LHR20</strain>
    </source>
</reference>
<feature type="chain" id="PRO_5014189048" evidence="1">
    <location>
        <begin position="24"/>
        <end position="1538"/>
    </location>
</feature>
<organism evidence="2 3">
    <name type="scientific">Brumimicrobium salinarum</name>
    <dbReference type="NCBI Taxonomy" id="2058658"/>
    <lineage>
        <taxon>Bacteria</taxon>
        <taxon>Pseudomonadati</taxon>
        <taxon>Bacteroidota</taxon>
        <taxon>Flavobacteriia</taxon>
        <taxon>Flavobacteriales</taxon>
        <taxon>Crocinitomicaceae</taxon>
        <taxon>Brumimicrobium</taxon>
    </lineage>
</organism>
<dbReference type="RefSeq" id="WP_101335769.1">
    <property type="nucleotide sequence ID" value="NZ_PJNI01000025.1"/>
</dbReference>
<proteinExistence type="predicted"/>
<evidence type="ECO:0000313" key="2">
    <source>
        <dbReference type="EMBL" id="PKR79529.1"/>
    </source>
</evidence>
<dbReference type="OrthoDB" id="1465441at2"/>
<evidence type="ECO:0000313" key="3">
    <source>
        <dbReference type="Proteomes" id="UP000236654"/>
    </source>
</evidence>
<feature type="signal peptide" evidence="1">
    <location>
        <begin position="1"/>
        <end position="23"/>
    </location>
</feature>
<evidence type="ECO:0000256" key="1">
    <source>
        <dbReference type="SAM" id="SignalP"/>
    </source>
</evidence>
<dbReference type="EMBL" id="PJNI01000025">
    <property type="protein sequence ID" value="PKR79529.1"/>
    <property type="molecule type" value="Genomic_DNA"/>
</dbReference>
<protein>
    <submittedName>
        <fullName evidence="2">Uncharacterized protein</fullName>
    </submittedName>
</protein>
<comment type="caution">
    <text evidence="2">The sequence shown here is derived from an EMBL/GenBank/DDBJ whole genome shotgun (WGS) entry which is preliminary data.</text>
</comment>
<keyword evidence="3" id="KW-1185">Reference proteome</keyword>
<dbReference type="Proteomes" id="UP000236654">
    <property type="component" value="Unassembled WGS sequence"/>
</dbReference>
<sequence>MKILNLLTLLILLTPSSPSFLWAQGNADIASREKFIKNYAKQIDSRRDNNVQTFIEQELAPFILDPSQFPERHFQQMTATIDLLIEKRHAAYPHTYQYVQSVYSMLKKGKKNEEFNTWHEIVDQLADNRNPRRIRDFLETSSNFLYDQIIANDPNYKWFCIGGDFEFINNKTPFIKLKNTTLICKTVNRGSNKREHPFSDSIKISKTSGTANLTRNKWEGNGGTYTWEKVGLNKDETNAELNNYEISFRSTNLSADSVILTTPYVNQKITGKLVDRAMKGSIGKANDIPYPQFMSYQANFEIKDLIKGVDYNGGFSLQADEFVGIGNQNKRAQLTYYRKEKIFATTFSDIVRVNEKTVSTPMAKSTLYIGLNDSITHTGLNVIYERSNETLRFIRGNSPMTQAPFINSFHQLHMYVDELSWDNSTNALILGYNLNTSEQQRIARFESFDYYDARLFQQLQGMESVNPIVALYNYAYKYDKFEMTEGTAATALNRTIQQAKPKLLELSTLGFISYDTDRGVVVVNQKTEHFVKSKSGKSDYDNISFKANLAPIRIDNTNGKDNRELQAKINKRNQERSKIRQYGTIDLSSLELDVVAVDLITIAENKNTTIFPKDNKVKVKKNRNIVFSGWINSGKWEVKVQKGNYSYEDNKFNIFESDIALFKAKPQRKEDGERLIPTQSFITGLKGELIVDDVKNRSGIKKGFDQYPILNSKEKTKVFYSQKQLHLGAYDEERFYFEIDPFTIDSLLTFDDEFLRFKGTLTSAGIFPKIDEELKLMPDYSLGFSQKAPAEGYPFYGTDARYENKILLSNNGLQGGGTINFLNSSSTSKRLFSFLPDSTIGVASFVNKPQVEGVEFPDVEGPDVFISFLPRKQTLKASSNNELISFFDGEANLRGTTVLRGKGMKGNGILELKDAKMGSDNFRFSRWKALADTASFQLTNKYKKEGDLTEDPLAFKTDNVNGDLNFEERKGVFKSNEGESVVEFPVNQYICKIDQFTWLMDNDELTLEKKEEDNLAIEGAMDLVGPNFYSTHPKQDSLQFRSPKAKFNLKERTIYAYETEFLEIADARIYPDSSKVVIRKNAKMEEFKDAKIIANYITKFHTIVNVSAKVTARRAYTATGDYEYGLEGEEKELIALTEIKLDSSYQTVAKGEIAQDQSFKLSERFNFYGKTFLKAAEERLTFEGATQINHNCDKFERNWMAFKTDIDPGNIQIPVSKNMKDLDGNKITVGIRWRNASNTDSVSLYPTFLSSVDNDDDPEVISASGYLQFNESAKEFQISNKEKLINRSATGNYISLHTESCSMNGDGKISLGMDYGPLETEAVGVINYNQENEQTDLNLTLAIRAPMNEKELETVAGKIRAVEGLSDADFNSTTLEQALVEWTGLKSADKIKSDYTLKKEFKSVPKAMRDAIVISGLRLSSYTKSGNQQRGLKSSTDNAIIVNIYNEPIMKYVPTKFFAEQRANFGDRLGVMFDVPGAYLYYFDYDYRKDGIMNIFSSDAEFMKEVSDLKSDKKKTKKFSYDVTKNSAYSSQFLRVFK</sequence>
<keyword evidence="1" id="KW-0732">Signal</keyword>
<gene>
    <name evidence="2" type="ORF">CW751_14610</name>
</gene>
<accession>A0A2I0QYZ6</accession>
<name>A0A2I0QYZ6_9FLAO</name>